<sequence length="125" mass="14241">MALVIHYVDARDQLLAELARVVRPGGWLVVSTMHPTADWNRFGGSYYAVEKVDRPVAKGRWRTHYWRMPLETFLGELLGAGFVLERLVEPRPVPELQKLDPEAHDKLHTAPCFLSVRLRRGPNAG</sequence>
<proteinExistence type="predicted"/>
<dbReference type="STRING" id="504797.SAMN05421678_10555"/>
<evidence type="ECO:0000313" key="3">
    <source>
        <dbReference type="EMBL" id="SFG30691.1"/>
    </source>
</evidence>
<feature type="domain" description="Methyltransferase type 11" evidence="1">
    <location>
        <begin position="2"/>
        <end position="30"/>
    </location>
</feature>
<keyword evidence="3" id="KW-0808">Transferase</keyword>
<dbReference type="InterPro" id="IPR029063">
    <property type="entry name" value="SAM-dependent_MTases_sf"/>
</dbReference>
<protein>
    <submittedName>
        <fullName evidence="3">Methyltransferase domain-containing protein</fullName>
    </submittedName>
    <submittedName>
        <fullName evidence="2">SAM-dependent methyltransferase</fullName>
    </submittedName>
</protein>
<keyword evidence="3" id="KW-0489">Methyltransferase</keyword>
<dbReference type="Pfam" id="PF08241">
    <property type="entry name" value="Methyltransf_11"/>
    <property type="match status" value="1"/>
</dbReference>
<evidence type="ECO:0000259" key="1">
    <source>
        <dbReference type="Pfam" id="PF08241"/>
    </source>
</evidence>
<evidence type="ECO:0000313" key="5">
    <source>
        <dbReference type="Proteomes" id="UP000533017"/>
    </source>
</evidence>
<reference evidence="3 4" key="1">
    <citation type="submission" date="2016-10" db="EMBL/GenBank/DDBJ databases">
        <authorList>
            <person name="de Groot N.N."/>
        </authorList>
    </citation>
    <scope>NUCLEOTIDE SEQUENCE [LARGE SCALE GENOMIC DNA]</scope>
    <source>
        <strain evidence="3 4">CPCC 202808</strain>
    </source>
</reference>
<evidence type="ECO:0000313" key="2">
    <source>
        <dbReference type="EMBL" id="NYH82538.1"/>
    </source>
</evidence>
<organism evidence="3 4">
    <name type="scientific">Actinopolymorpha cephalotaxi</name>
    <dbReference type="NCBI Taxonomy" id="504797"/>
    <lineage>
        <taxon>Bacteria</taxon>
        <taxon>Bacillati</taxon>
        <taxon>Actinomycetota</taxon>
        <taxon>Actinomycetes</taxon>
        <taxon>Propionibacteriales</taxon>
        <taxon>Actinopolymorphaceae</taxon>
        <taxon>Actinopolymorpha</taxon>
    </lineage>
</organism>
<gene>
    <name evidence="2" type="ORF">FHR37_001389</name>
    <name evidence="3" type="ORF">SAMN05421678_10555</name>
</gene>
<keyword evidence="5" id="KW-1185">Reference proteome</keyword>
<dbReference type="SUPFAM" id="SSF53335">
    <property type="entry name" value="S-adenosyl-L-methionine-dependent methyltransferases"/>
    <property type="match status" value="1"/>
</dbReference>
<dbReference type="Proteomes" id="UP000533017">
    <property type="component" value="Unassembled WGS sequence"/>
</dbReference>
<reference evidence="2 5" key="2">
    <citation type="submission" date="2020-07" db="EMBL/GenBank/DDBJ databases">
        <title>Sequencing the genomes of 1000 actinobacteria strains.</title>
        <authorList>
            <person name="Klenk H.-P."/>
        </authorList>
    </citation>
    <scope>NUCLEOTIDE SEQUENCE [LARGE SCALE GENOMIC DNA]</scope>
    <source>
        <strain evidence="2 5">DSM 45117</strain>
    </source>
</reference>
<dbReference type="EMBL" id="FOOI01000005">
    <property type="protein sequence ID" value="SFG30691.1"/>
    <property type="molecule type" value="Genomic_DNA"/>
</dbReference>
<dbReference type="Proteomes" id="UP000199052">
    <property type="component" value="Unassembled WGS sequence"/>
</dbReference>
<evidence type="ECO:0000313" key="4">
    <source>
        <dbReference type="Proteomes" id="UP000199052"/>
    </source>
</evidence>
<dbReference type="AlphaFoldDB" id="A0A1I2QYA2"/>
<accession>A0A1I2QYA2</accession>
<dbReference type="GO" id="GO:0008757">
    <property type="term" value="F:S-adenosylmethionine-dependent methyltransferase activity"/>
    <property type="evidence" value="ECO:0007669"/>
    <property type="project" value="InterPro"/>
</dbReference>
<dbReference type="InterPro" id="IPR013216">
    <property type="entry name" value="Methyltransf_11"/>
</dbReference>
<dbReference type="GO" id="GO:0032259">
    <property type="term" value="P:methylation"/>
    <property type="evidence" value="ECO:0007669"/>
    <property type="project" value="UniProtKB-KW"/>
</dbReference>
<dbReference type="EMBL" id="JACBZA010000001">
    <property type="protein sequence ID" value="NYH82538.1"/>
    <property type="molecule type" value="Genomic_DNA"/>
</dbReference>
<dbReference type="Gene3D" id="3.40.50.150">
    <property type="entry name" value="Vaccinia Virus protein VP39"/>
    <property type="match status" value="1"/>
</dbReference>
<name>A0A1I2QYA2_9ACTN</name>